<dbReference type="Gene3D" id="1.10.1370.30">
    <property type="match status" value="1"/>
</dbReference>
<gene>
    <name evidence="1" type="ORF">LEP1GSC151_4241</name>
</gene>
<organism evidence="1 2">
    <name type="scientific">Leptospira interrogans serovar Grippotyphosa str. LT2186</name>
    <dbReference type="NCBI Taxonomy" id="1001599"/>
    <lineage>
        <taxon>Bacteria</taxon>
        <taxon>Pseudomonadati</taxon>
        <taxon>Spirochaetota</taxon>
        <taxon>Spirochaetia</taxon>
        <taxon>Leptospirales</taxon>
        <taxon>Leptospiraceae</taxon>
        <taxon>Leptospira</taxon>
    </lineage>
</organism>
<dbReference type="GO" id="GO:0006508">
    <property type="term" value="P:proteolysis"/>
    <property type="evidence" value="ECO:0007669"/>
    <property type="project" value="InterPro"/>
</dbReference>
<keyword evidence="1" id="KW-0378">Hydrolase</keyword>
<dbReference type="InterPro" id="IPR001333">
    <property type="entry name" value="Peptidase_M32_Taq"/>
</dbReference>
<dbReference type="PRINTS" id="PR00998">
    <property type="entry name" value="CRBOXYPTASET"/>
</dbReference>
<protein>
    <submittedName>
        <fullName evidence="1">Carboxypeptidase Taq M32 metallopeptidase</fullName>
        <ecNumber evidence="1">3.4.17.19</ecNumber>
    </submittedName>
</protein>
<dbReference type="Proteomes" id="UP000011776">
    <property type="component" value="Unassembled WGS sequence"/>
</dbReference>
<dbReference type="GO" id="GO:0004181">
    <property type="term" value="F:metallocarboxypeptidase activity"/>
    <property type="evidence" value="ECO:0007669"/>
    <property type="project" value="InterPro"/>
</dbReference>
<dbReference type="InterPro" id="IPR011002">
    <property type="entry name" value="FliG_a-hlx"/>
</dbReference>
<dbReference type="PROSITE" id="PS52034">
    <property type="entry name" value="PEPTIDASE_M32"/>
    <property type="match status" value="1"/>
</dbReference>
<accession>M3H164</accession>
<keyword evidence="1" id="KW-0645">Protease</keyword>
<dbReference type="BioCyc" id="LINT1001599:G11K9-2298-MONOMER"/>
<dbReference type="PANTHER" id="PTHR34217:SF1">
    <property type="entry name" value="CARBOXYPEPTIDASE 1"/>
    <property type="match status" value="1"/>
</dbReference>
<dbReference type="SUPFAM" id="SSF48029">
    <property type="entry name" value="FliG"/>
    <property type="match status" value="1"/>
</dbReference>
<proteinExistence type="predicted"/>
<dbReference type="SUPFAM" id="SSF55486">
    <property type="entry name" value="Metalloproteases ('zincins'), catalytic domain"/>
    <property type="match status" value="1"/>
</dbReference>
<evidence type="ECO:0000313" key="1">
    <source>
        <dbReference type="EMBL" id="EMG12718.1"/>
    </source>
</evidence>
<dbReference type="AlphaFoldDB" id="M3H164"/>
<dbReference type="EMBL" id="AFME02000071">
    <property type="protein sequence ID" value="EMG12718.1"/>
    <property type="molecule type" value="Genomic_DNA"/>
</dbReference>
<keyword evidence="1" id="KW-0121">Carboxypeptidase</keyword>
<name>M3H164_LEPIR</name>
<evidence type="ECO:0000313" key="2">
    <source>
        <dbReference type="Proteomes" id="UP000011776"/>
    </source>
</evidence>
<dbReference type="EC" id="3.4.17.19" evidence="1"/>
<comment type="caution">
    <text evidence="1">The sequence shown here is derived from an EMBL/GenBank/DDBJ whole genome shotgun (WGS) entry which is preliminary data.</text>
</comment>
<reference evidence="1 2" key="1">
    <citation type="submission" date="2013-02" db="EMBL/GenBank/DDBJ databases">
        <authorList>
            <person name="Harkins D.M."/>
            <person name="Durkin A.S."/>
            <person name="Brinkac L.M."/>
            <person name="Haft D.H."/>
            <person name="Selengut J.D."/>
            <person name="Sanka R."/>
            <person name="DePew J."/>
            <person name="Purushe J."/>
            <person name="Tulsiani S.M."/>
            <person name="Graham G.C."/>
            <person name="Burns M.-A."/>
            <person name="Dohnt M.F."/>
            <person name="Smythe L.D."/>
            <person name="McKay D.B."/>
            <person name="Craig S.B."/>
            <person name="Vinetz J.M."/>
            <person name="Sutton G.G."/>
            <person name="Nierman W.C."/>
            <person name="Fouts D.E."/>
        </authorList>
    </citation>
    <scope>NUCLEOTIDE SEQUENCE [LARGE SCALE GENOMIC DNA]</scope>
    <source>
        <strain evidence="1 2">LT2186</strain>
    </source>
</reference>
<dbReference type="CDD" id="cd06460">
    <property type="entry name" value="M32_Taq"/>
    <property type="match status" value="1"/>
</dbReference>
<dbReference type="Pfam" id="PF02074">
    <property type="entry name" value="Peptidase_M32"/>
    <property type="match status" value="1"/>
</dbReference>
<dbReference type="PANTHER" id="PTHR34217">
    <property type="entry name" value="METAL-DEPENDENT CARBOXYPEPTIDASE"/>
    <property type="match status" value="1"/>
</dbReference>
<sequence>MVRVLVNLKEEFLLSIEMEEYKNLFSDSIRNELKFFTEYRTAYQEIYTFRNILSVLQWDSEITLPEEGRAERGLQIGLLSGLIHSKYTGENFYKLAAKAREENEQKILPGQEQRKIEFERLFQDLNRSRLLSQELVEEFSITTSKAHSIWAKARKENRFEDFAPILSKIVELSKKQAECYGYQTEPYDALLENYEPGERAANLEKLFFNLKNNLKPLVARGKKFPNPFQKEIPIYLQNKLGEALPSILGLSSKMSRLDASEHPFSTSLGSKDKRITTRYDLKDPLSSIFSILHETGHSLYEVGISEIEGGPSPLHDSVSLGVHESQSRLWENQVGRSLEFWEMYYPILLENLNITKQELSFSDLFSYINQSTPSLIRVEADQITYNLHIILRFEIERELINGKIQVYELPEIWNSKMKEMFGIVVSSDREGVLQDVHWSGGAFGYFPTYTLGNIYSAQLFQTFLKQNPNFQTTVKEKKDFSSLLNWLRQNVHWKGKFYSAEELIRLATNTNPDSSYLVQYLEKKLLNWNLYNMDENEELTIKSFEEISYFDNLALYYLCNETPPQTLALVFLIGDSKVCGSMLGVLEGDRRQYVHQLMAEQKDVELSKKESAVQGLLIIAEGLITRKLIVKNGKFYYGTKR</sequence>